<keyword evidence="2" id="KW-1185">Reference proteome</keyword>
<name>A0ACB6F6Q7_9PLEO</name>
<reference evidence="1 2" key="1">
    <citation type="journal article" date="2019" name="bioRxiv">
        <title>Genomics, evolutionary history and diagnostics of the Alternaria alternata species group including apple and Asian pear pathotypes.</title>
        <authorList>
            <person name="Armitage A.D."/>
            <person name="Cockerton H.M."/>
            <person name="Sreenivasaprasad S."/>
            <person name="Woodhall J.W."/>
            <person name="Lane C.R."/>
            <person name="Harrison R.J."/>
            <person name="Clarkson J.P."/>
        </authorList>
    </citation>
    <scope>NUCLEOTIDE SEQUENCE [LARGE SCALE GENOMIC DNA]</scope>
    <source>
        <strain evidence="1 2">FERA 650</strain>
    </source>
</reference>
<evidence type="ECO:0000313" key="1">
    <source>
        <dbReference type="EMBL" id="KAB2100112.1"/>
    </source>
</evidence>
<comment type="caution">
    <text evidence="1">The sequence shown here is derived from an EMBL/GenBank/DDBJ whole genome shotgun (WGS) entry which is preliminary data.</text>
</comment>
<protein>
    <submittedName>
        <fullName evidence="1">Uncharacterized protein</fullName>
    </submittedName>
</protein>
<organism evidence="1 2">
    <name type="scientific">Alternaria gaisen</name>
    <dbReference type="NCBI Taxonomy" id="167740"/>
    <lineage>
        <taxon>Eukaryota</taxon>
        <taxon>Fungi</taxon>
        <taxon>Dikarya</taxon>
        <taxon>Ascomycota</taxon>
        <taxon>Pezizomycotina</taxon>
        <taxon>Dothideomycetes</taxon>
        <taxon>Pleosporomycetidae</taxon>
        <taxon>Pleosporales</taxon>
        <taxon>Pleosporineae</taxon>
        <taxon>Pleosporaceae</taxon>
        <taxon>Alternaria</taxon>
        <taxon>Alternaria sect. Alternaria</taxon>
    </lineage>
</organism>
<accession>A0ACB6F6Q7</accession>
<gene>
    <name evidence="1" type="ORF">AG0111_0g11741</name>
</gene>
<evidence type="ECO:0000313" key="2">
    <source>
        <dbReference type="Proteomes" id="UP000293547"/>
    </source>
</evidence>
<dbReference type="EMBL" id="PDWZ02000014">
    <property type="protein sequence ID" value="KAB2100112.1"/>
    <property type="molecule type" value="Genomic_DNA"/>
</dbReference>
<proteinExistence type="predicted"/>
<dbReference type="Proteomes" id="UP000293547">
    <property type="component" value="Unassembled WGS sequence"/>
</dbReference>
<sequence>MSALEARAHPYEQVDFNHAEASEDYLHVNLRAAWSKANDYYNNLDNPVTR</sequence>